<dbReference type="AlphaFoldDB" id="A0A2T0QL10"/>
<protein>
    <submittedName>
        <fullName evidence="4">Putative dehydrogenase</fullName>
    </submittedName>
</protein>
<dbReference type="Proteomes" id="UP000238083">
    <property type="component" value="Unassembled WGS sequence"/>
</dbReference>
<accession>A0A2T0QL10</accession>
<dbReference type="InterPro" id="IPR000683">
    <property type="entry name" value="Gfo/Idh/MocA-like_OxRdtase_N"/>
</dbReference>
<dbReference type="Pfam" id="PF01408">
    <property type="entry name" value="GFO_IDH_MocA"/>
    <property type="match status" value="1"/>
</dbReference>
<dbReference type="SUPFAM" id="SSF55347">
    <property type="entry name" value="Glyceraldehyde-3-phosphate dehydrogenase-like, C-terminal domain"/>
    <property type="match status" value="1"/>
</dbReference>
<dbReference type="Gene3D" id="3.30.360.10">
    <property type="entry name" value="Dihydrodipicolinate Reductase, domain 2"/>
    <property type="match status" value="1"/>
</dbReference>
<keyword evidence="5" id="KW-1185">Reference proteome</keyword>
<keyword evidence="1" id="KW-0560">Oxidoreductase</keyword>
<evidence type="ECO:0000313" key="5">
    <source>
        <dbReference type="Proteomes" id="UP000238083"/>
    </source>
</evidence>
<feature type="domain" description="GFO/IDH/MocA-like oxidoreductase" evidence="3">
    <location>
        <begin position="142"/>
        <end position="276"/>
    </location>
</feature>
<dbReference type="RefSeq" id="WP_106215758.1">
    <property type="nucleotide sequence ID" value="NZ_PVZF01000041.1"/>
</dbReference>
<dbReference type="PANTHER" id="PTHR43818">
    <property type="entry name" value="BCDNA.GH03377"/>
    <property type="match status" value="1"/>
</dbReference>
<gene>
    <name evidence="4" type="ORF">CLV37_1416</name>
</gene>
<dbReference type="GO" id="GO:0000166">
    <property type="term" value="F:nucleotide binding"/>
    <property type="evidence" value="ECO:0007669"/>
    <property type="project" value="InterPro"/>
</dbReference>
<dbReference type="PANTHER" id="PTHR43818:SF11">
    <property type="entry name" value="BCDNA.GH03377"/>
    <property type="match status" value="1"/>
</dbReference>
<comment type="caution">
    <text evidence="4">The sequence shown here is derived from an EMBL/GenBank/DDBJ whole genome shotgun (WGS) entry which is preliminary data.</text>
</comment>
<name>A0A2T0QL10_9ACTN</name>
<evidence type="ECO:0000259" key="2">
    <source>
        <dbReference type="Pfam" id="PF01408"/>
    </source>
</evidence>
<dbReference type="GO" id="GO:0016491">
    <property type="term" value="F:oxidoreductase activity"/>
    <property type="evidence" value="ECO:0007669"/>
    <property type="project" value="UniProtKB-KW"/>
</dbReference>
<feature type="domain" description="Gfo/Idh/MocA-like oxidoreductase N-terminal" evidence="2">
    <location>
        <begin position="6"/>
        <end position="132"/>
    </location>
</feature>
<sequence>MSDESIGVAVIGAGQAGKAHAAAYRSATTLYDSVLPPVRLVTIADVAERAARAAADRFGYDRHDTSWQAVADAEDVDVVSVVVANSLHLEIVEALLAAGKHVLCEKPLSDTIQSAQAMADLARTASSVARIGFTYRRSPGIAYLRDLLQTGTLGDVYHVNGRYLTSYGSDPTTPNSWRFKGAPGTGALADLGSHVGYLLEFTGGEITSVSGGRFATVVPKRPALASGALETVENDDYASFNAHFASGAAGSLEASRVSTGRTNRLEIEVFASKGSARWHQERPSEIELYLTDGPEAQRGNRTVLLGGAHPYIAGGLPLDTAGVGFGQNEGFVFQARAFLEEVAGVAGADALPRNASFEEGLHNMVLLEAGTRSAALGGATVAVNP</sequence>
<dbReference type="InterPro" id="IPR050463">
    <property type="entry name" value="Gfo/Idh/MocA_oxidrdct_glycsds"/>
</dbReference>
<reference evidence="4 5" key="1">
    <citation type="submission" date="2018-03" db="EMBL/GenBank/DDBJ databases">
        <title>Genomic Encyclopedia of Archaeal and Bacterial Type Strains, Phase II (KMG-II): from individual species to whole genera.</title>
        <authorList>
            <person name="Goeker M."/>
        </authorList>
    </citation>
    <scope>NUCLEOTIDE SEQUENCE [LARGE SCALE GENOMIC DNA]</scope>
    <source>
        <strain evidence="4 5">DSM 19711</strain>
    </source>
</reference>
<dbReference type="EMBL" id="PVZF01000041">
    <property type="protein sequence ID" value="PRY04980.1"/>
    <property type="molecule type" value="Genomic_DNA"/>
</dbReference>
<evidence type="ECO:0000259" key="3">
    <source>
        <dbReference type="Pfam" id="PF22725"/>
    </source>
</evidence>
<evidence type="ECO:0000313" key="4">
    <source>
        <dbReference type="EMBL" id="PRY04980.1"/>
    </source>
</evidence>
<dbReference type="SUPFAM" id="SSF51735">
    <property type="entry name" value="NAD(P)-binding Rossmann-fold domains"/>
    <property type="match status" value="1"/>
</dbReference>
<dbReference type="Pfam" id="PF22725">
    <property type="entry name" value="GFO_IDH_MocA_C3"/>
    <property type="match status" value="1"/>
</dbReference>
<evidence type="ECO:0000256" key="1">
    <source>
        <dbReference type="ARBA" id="ARBA00023002"/>
    </source>
</evidence>
<dbReference type="InterPro" id="IPR036291">
    <property type="entry name" value="NAD(P)-bd_dom_sf"/>
</dbReference>
<dbReference type="Gene3D" id="3.40.50.720">
    <property type="entry name" value="NAD(P)-binding Rossmann-like Domain"/>
    <property type="match status" value="1"/>
</dbReference>
<dbReference type="InterPro" id="IPR055170">
    <property type="entry name" value="GFO_IDH_MocA-like_dom"/>
</dbReference>
<organism evidence="4 5">
    <name type="scientific">Kineococcus rhizosphaerae</name>
    <dbReference type="NCBI Taxonomy" id="559628"/>
    <lineage>
        <taxon>Bacteria</taxon>
        <taxon>Bacillati</taxon>
        <taxon>Actinomycetota</taxon>
        <taxon>Actinomycetes</taxon>
        <taxon>Kineosporiales</taxon>
        <taxon>Kineosporiaceae</taxon>
        <taxon>Kineococcus</taxon>
    </lineage>
</organism>
<proteinExistence type="predicted"/>
<dbReference type="OrthoDB" id="9792085at2"/>